<dbReference type="PANTHER" id="PTHR21599">
    <property type="entry name" value="GLYCERATE KINASE"/>
    <property type="match status" value="1"/>
</dbReference>
<organism evidence="5 6">
    <name type="scientific">Limosilactobacillus pontis</name>
    <dbReference type="NCBI Taxonomy" id="35787"/>
    <lineage>
        <taxon>Bacteria</taxon>
        <taxon>Bacillati</taxon>
        <taxon>Bacillota</taxon>
        <taxon>Bacilli</taxon>
        <taxon>Lactobacillales</taxon>
        <taxon>Lactobacillaceae</taxon>
        <taxon>Limosilactobacillus</taxon>
    </lineage>
</organism>
<dbReference type="Gene3D" id="3.90.1510.10">
    <property type="entry name" value="Glycerate kinase, domain 2"/>
    <property type="match status" value="1"/>
</dbReference>
<dbReference type="Proteomes" id="UP001335665">
    <property type="component" value="Unassembled WGS sequence"/>
</dbReference>
<dbReference type="RefSeq" id="WP_331191660.1">
    <property type="nucleotide sequence ID" value="NZ_JAQSEO010000002.1"/>
</dbReference>
<keyword evidence="6" id="KW-1185">Reference proteome</keyword>
<dbReference type="EMBL" id="JAQSFA010000002">
    <property type="protein sequence ID" value="MEE6700422.1"/>
    <property type="molecule type" value="Genomic_DNA"/>
</dbReference>
<dbReference type="InterPro" id="IPR004381">
    <property type="entry name" value="Glycerate_kinase"/>
</dbReference>
<protein>
    <submittedName>
        <fullName evidence="5">Glycerate kinase</fullName>
    </submittedName>
</protein>
<dbReference type="InterPro" id="IPR018197">
    <property type="entry name" value="Glycerate_kinase_RE-like"/>
</dbReference>
<proteinExistence type="inferred from homology"/>
<keyword evidence="3 4" id="KW-0418">Kinase</keyword>
<dbReference type="PIRSF" id="PIRSF006078">
    <property type="entry name" value="GlxK"/>
    <property type="match status" value="1"/>
</dbReference>
<dbReference type="NCBIfam" id="TIGR00045">
    <property type="entry name" value="glycerate kinase"/>
    <property type="match status" value="1"/>
</dbReference>
<accession>A0ABU7SQS3</accession>
<evidence type="ECO:0000256" key="3">
    <source>
        <dbReference type="ARBA" id="ARBA00022777"/>
    </source>
</evidence>
<dbReference type="SUPFAM" id="SSF110738">
    <property type="entry name" value="Glycerate kinase I"/>
    <property type="match status" value="1"/>
</dbReference>
<evidence type="ECO:0000313" key="5">
    <source>
        <dbReference type="EMBL" id="MEE6700422.1"/>
    </source>
</evidence>
<evidence type="ECO:0000313" key="6">
    <source>
        <dbReference type="Proteomes" id="UP001335665"/>
    </source>
</evidence>
<dbReference type="GO" id="GO:0016301">
    <property type="term" value="F:kinase activity"/>
    <property type="evidence" value="ECO:0007669"/>
    <property type="project" value="UniProtKB-KW"/>
</dbReference>
<dbReference type="InterPro" id="IPR036129">
    <property type="entry name" value="Glycerate_kinase_sf"/>
</dbReference>
<dbReference type="InterPro" id="IPR018193">
    <property type="entry name" value="Glyc_kinase_flavodox-like_fold"/>
</dbReference>
<name>A0ABU7SQS3_9LACO</name>
<gene>
    <name evidence="5" type="ORF">PS396_01095</name>
</gene>
<comment type="caution">
    <text evidence="5">The sequence shown here is derived from an EMBL/GenBank/DDBJ whole genome shotgun (WGS) entry which is preliminary data.</text>
</comment>
<sequence>MKFVIAPDSFKGSLTAKQAALAMATGIRRVFPRAEYTLVPMADGGEGTVAALVDATGGQLVQVPVHDPLDRVVTASYGLLGTSNTAVIEMAAASGLQFVDAQTSNPLLASTYGTGELIKDAVARGVDRIIIGLGGSATVDGGAGMAQALGVHLLNEAGQELPHGGGALTHLTRVEMSELDPRLHQVEILLAADVNNPLTGSEGAARVFGPQKGATPAMVTILERGLAHFATVVKHDCCRDPSRKPGAGAAGGLGFGLLAFTHAEVKRGIDLVLQYTDFARQVVGADYVFTGEGQVDFQTEFGKTPLGVSRAARQVVPGVPVIALAGSLGSGIDALDDDFTAVFAAPSGAKDLHQAIADAPADVALTAENVARLIKRLK</sequence>
<dbReference type="PANTHER" id="PTHR21599:SF0">
    <property type="entry name" value="GLYCERATE KINASE"/>
    <property type="match status" value="1"/>
</dbReference>
<dbReference type="Pfam" id="PF02595">
    <property type="entry name" value="Gly_kinase"/>
    <property type="match status" value="1"/>
</dbReference>
<evidence type="ECO:0000256" key="2">
    <source>
        <dbReference type="ARBA" id="ARBA00022679"/>
    </source>
</evidence>
<dbReference type="Gene3D" id="3.40.50.10350">
    <property type="entry name" value="Glycerate kinase, domain 1"/>
    <property type="match status" value="1"/>
</dbReference>
<evidence type="ECO:0000256" key="4">
    <source>
        <dbReference type="PIRNR" id="PIRNR006078"/>
    </source>
</evidence>
<comment type="similarity">
    <text evidence="1 4">Belongs to the glycerate kinase type-1 family.</text>
</comment>
<reference evidence="5 6" key="1">
    <citation type="submission" date="2023-02" db="EMBL/GenBank/DDBJ databases">
        <title>The predominant lactic acid bacteria and yeasts involved in the spontaneous fermentation of millet during the production of the traditional porridge Hausa koko in Ghana.</title>
        <authorList>
            <person name="Atter A."/>
            <person name="Diaz M."/>
        </authorList>
    </citation>
    <scope>NUCLEOTIDE SEQUENCE [LARGE SCALE GENOMIC DNA]</scope>
    <source>
        <strain evidence="5 6">FI11552</strain>
    </source>
</reference>
<evidence type="ECO:0000256" key="1">
    <source>
        <dbReference type="ARBA" id="ARBA00006284"/>
    </source>
</evidence>
<keyword evidence="2 4" id="KW-0808">Transferase</keyword>